<evidence type="ECO:0000313" key="2">
    <source>
        <dbReference type="WBParaSite" id="PS1159_v2.g5343.t1"/>
    </source>
</evidence>
<protein>
    <submittedName>
        <fullName evidence="2">Nuclear receptor domain-containing protein</fullName>
    </submittedName>
</protein>
<dbReference type="Proteomes" id="UP000887580">
    <property type="component" value="Unplaced"/>
</dbReference>
<dbReference type="WBParaSite" id="PS1159_v2.g5343.t1">
    <property type="protein sequence ID" value="PS1159_v2.g5343.t1"/>
    <property type="gene ID" value="PS1159_v2.g5343"/>
</dbReference>
<evidence type="ECO:0000313" key="1">
    <source>
        <dbReference type="Proteomes" id="UP000887580"/>
    </source>
</evidence>
<proteinExistence type="predicted"/>
<name>A0AC35GI35_9BILA</name>
<accession>A0AC35GI35</accession>
<organism evidence="1 2">
    <name type="scientific">Panagrolaimus sp. PS1159</name>
    <dbReference type="NCBI Taxonomy" id="55785"/>
    <lineage>
        <taxon>Eukaryota</taxon>
        <taxon>Metazoa</taxon>
        <taxon>Ecdysozoa</taxon>
        <taxon>Nematoda</taxon>
        <taxon>Chromadorea</taxon>
        <taxon>Rhabditida</taxon>
        <taxon>Tylenchina</taxon>
        <taxon>Panagrolaimomorpha</taxon>
        <taxon>Panagrolaimoidea</taxon>
        <taxon>Panagrolaimidae</taxon>
        <taxon>Panagrolaimus</taxon>
    </lineage>
</organism>
<reference evidence="2" key="1">
    <citation type="submission" date="2022-11" db="UniProtKB">
        <authorList>
            <consortium name="WormBaseParasite"/>
        </authorList>
    </citation>
    <scope>IDENTIFICATION</scope>
</reference>
<sequence length="85" mass="9672">MDSSQSSSSPYLSPQNELKESEPCLICGAPTLERHFQVISCNACAAFFRRSVKIRSSYKCQRNQGNCSINIRISFLSKLCKRHKR</sequence>